<reference evidence="10 11" key="1">
    <citation type="submission" date="2024-06" db="EMBL/GenBank/DDBJ databases">
        <authorList>
            <person name="Kraege A."/>
            <person name="Thomma B."/>
        </authorList>
    </citation>
    <scope>NUCLEOTIDE SEQUENCE [LARGE SCALE GENOMIC DNA]</scope>
</reference>
<feature type="compositionally biased region" description="Low complexity" evidence="7">
    <location>
        <begin position="136"/>
        <end position="173"/>
    </location>
</feature>
<dbReference type="InterPro" id="IPR000058">
    <property type="entry name" value="Znf_AN1"/>
</dbReference>
<dbReference type="SUPFAM" id="SSF57667">
    <property type="entry name" value="beta-beta-alpha zinc fingers"/>
    <property type="match status" value="1"/>
</dbReference>
<evidence type="ECO:0000259" key="9">
    <source>
        <dbReference type="PROSITE" id="PS51039"/>
    </source>
</evidence>
<gene>
    <name evidence="10" type="primary">g1481</name>
    <name evidence="10" type="ORF">VP750_LOCUS1270</name>
</gene>
<evidence type="ECO:0000256" key="1">
    <source>
        <dbReference type="ARBA" id="ARBA00003732"/>
    </source>
</evidence>
<sequence length="268" mass="28426">MPALAVGLGKFGSLVRLRYNVTLSKAAGKDSTTLVCPLCAKAVKLIPGQDPNAAFEAHTSKDCDPSNYARVHRKLKCPVPGCKEKLTSINTYSCRSCSTDVCLKHRFPSDHACDARKVSQQQPPTSIMRSLLGMGSAKAAPAAETARKSASQQKPAAVPARASASTAARAAAEAAERRRQSSSQPLTALTGAQQAAASQPASERCPQCGNSFRTLQELLFHVEAYHPDGTASSGVEQCPHCGQSFANAVTLVEHVERNHARKELCVLC</sequence>
<dbReference type="Proteomes" id="UP001497392">
    <property type="component" value="Unassembled WGS sequence"/>
</dbReference>
<evidence type="ECO:0000313" key="11">
    <source>
        <dbReference type="Proteomes" id="UP001497392"/>
    </source>
</evidence>
<keyword evidence="11" id="KW-1185">Reference proteome</keyword>
<feature type="compositionally biased region" description="Low complexity" evidence="7">
    <location>
        <begin position="181"/>
        <end position="202"/>
    </location>
</feature>
<keyword evidence="4 6" id="KW-0863">Zinc-finger</keyword>
<dbReference type="Pfam" id="PF01428">
    <property type="entry name" value="zf-AN1"/>
    <property type="match status" value="1"/>
</dbReference>
<dbReference type="PROSITE" id="PS50157">
    <property type="entry name" value="ZINC_FINGER_C2H2_2"/>
    <property type="match status" value="2"/>
</dbReference>
<keyword evidence="3" id="KW-0677">Repeat</keyword>
<evidence type="ECO:0000256" key="6">
    <source>
        <dbReference type="PROSITE-ProRule" id="PRU00042"/>
    </source>
</evidence>
<dbReference type="InterPro" id="IPR057357">
    <property type="entry name" value="Znf-C2H2_ZFAND2A/B"/>
</dbReference>
<dbReference type="PANTHER" id="PTHR14677:SF20">
    <property type="entry name" value="ZINC FINGER AN1-TYPE CONTAINING 2A-RELATED"/>
    <property type="match status" value="1"/>
</dbReference>
<evidence type="ECO:0000313" key="10">
    <source>
        <dbReference type="EMBL" id="CAL5219611.1"/>
    </source>
</evidence>
<dbReference type="PROSITE" id="PS51039">
    <property type="entry name" value="ZF_AN1"/>
    <property type="match status" value="1"/>
</dbReference>
<dbReference type="Gene3D" id="3.30.160.60">
    <property type="entry name" value="Classic Zinc Finger"/>
    <property type="match status" value="1"/>
</dbReference>
<comment type="function">
    <text evidence="1">May be involved in environmental stress response.</text>
</comment>
<name>A0ABP1FJQ4_9CHLO</name>
<dbReference type="SMART" id="SM00355">
    <property type="entry name" value="ZnF_C2H2"/>
    <property type="match status" value="2"/>
</dbReference>
<dbReference type="InterPro" id="IPR013087">
    <property type="entry name" value="Znf_C2H2_type"/>
</dbReference>
<comment type="caution">
    <text evidence="10">The sequence shown here is derived from an EMBL/GenBank/DDBJ whole genome shotgun (WGS) entry which is preliminary data.</text>
</comment>
<accession>A0ABP1FJQ4</accession>
<feature type="domain" description="C2H2-type" evidence="8">
    <location>
        <begin position="236"/>
        <end position="264"/>
    </location>
</feature>
<dbReference type="PANTHER" id="PTHR14677">
    <property type="entry name" value="ARSENITE INDUCUBLE RNA ASSOCIATED PROTEIN AIP-1-RELATED"/>
    <property type="match status" value="1"/>
</dbReference>
<evidence type="ECO:0000256" key="7">
    <source>
        <dbReference type="SAM" id="MobiDB-lite"/>
    </source>
</evidence>
<dbReference type="EMBL" id="CAXHTA020000002">
    <property type="protein sequence ID" value="CAL5219611.1"/>
    <property type="molecule type" value="Genomic_DNA"/>
</dbReference>
<evidence type="ECO:0000256" key="2">
    <source>
        <dbReference type="ARBA" id="ARBA00022723"/>
    </source>
</evidence>
<keyword evidence="5" id="KW-0862">Zinc</keyword>
<dbReference type="Pfam" id="PF25403">
    <property type="entry name" value="zf-C2H2_ZFAND2"/>
    <property type="match status" value="1"/>
</dbReference>
<evidence type="ECO:0000256" key="4">
    <source>
        <dbReference type="ARBA" id="ARBA00022771"/>
    </source>
</evidence>
<dbReference type="Gene3D" id="4.10.1110.10">
    <property type="entry name" value="AN1-like Zinc finger"/>
    <property type="match status" value="1"/>
</dbReference>
<protein>
    <submittedName>
        <fullName evidence="10">G1481 protein</fullName>
    </submittedName>
</protein>
<organism evidence="10 11">
    <name type="scientific">Coccomyxa viridis</name>
    <dbReference type="NCBI Taxonomy" id="1274662"/>
    <lineage>
        <taxon>Eukaryota</taxon>
        <taxon>Viridiplantae</taxon>
        <taxon>Chlorophyta</taxon>
        <taxon>core chlorophytes</taxon>
        <taxon>Trebouxiophyceae</taxon>
        <taxon>Trebouxiophyceae incertae sedis</taxon>
        <taxon>Coccomyxaceae</taxon>
        <taxon>Coccomyxa</taxon>
    </lineage>
</organism>
<feature type="domain" description="C2H2-type" evidence="8">
    <location>
        <begin position="203"/>
        <end position="231"/>
    </location>
</feature>
<evidence type="ECO:0000256" key="3">
    <source>
        <dbReference type="ARBA" id="ARBA00022737"/>
    </source>
</evidence>
<dbReference type="PROSITE" id="PS00028">
    <property type="entry name" value="ZINC_FINGER_C2H2_1"/>
    <property type="match status" value="2"/>
</dbReference>
<dbReference type="InterPro" id="IPR036236">
    <property type="entry name" value="Znf_C2H2_sf"/>
</dbReference>
<dbReference type="SUPFAM" id="SSF118310">
    <property type="entry name" value="AN1-like Zinc finger"/>
    <property type="match status" value="1"/>
</dbReference>
<evidence type="ECO:0000256" key="5">
    <source>
        <dbReference type="ARBA" id="ARBA00022833"/>
    </source>
</evidence>
<evidence type="ECO:0000259" key="8">
    <source>
        <dbReference type="PROSITE" id="PS50157"/>
    </source>
</evidence>
<dbReference type="InterPro" id="IPR035896">
    <property type="entry name" value="AN1-like_Znf"/>
</dbReference>
<feature type="domain" description="AN1-type" evidence="9">
    <location>
        <begin position="71"/>
        <end position="121"/>
    </location>
</feature>
<proteinExistence type="predicted"/>
<keyword evidence="2" id="KW-0479">Metal-binding</keyword>
<feature type="region of interest" description="Disordered" evidence="7">
    <location>
        <begin position="135"/>
        <end position="204"/>
    </location>
</feature>